<evidence type="ECO:0000256" key="3">
    <source>
        <dbReference type="RuleBase" id="RU003616"/>
    </source>
</evidence>
<reference evidence="5 6" key="1">
    <citation type="journal article" date="2006" name="Science">
        <title>The genome of black cottonwood, Populus trichocarpa (Torr. &amp; Gray).</title>
        <authorList>
            <person name="Tuskan G.A."/>
            <person name="Difazio S."/>
            <person name="Jansson S."/>
            <person name="Bohlmann J."/>
            <person name="Grigoriev I."/>
            <person name="Hellsten U."/>
            <person name="Putnam N."/>
            <person name="Ralph S."/>
            <person name="Rombauts S."/>
            <person name="Salamov A."/>
            <person name="Schein J."/>
            <person name="Sterck L."/>
            <person name="Aerts A."/>
            <person name="Bhalerao R.R."/>
            <person name="Bhalerao R.P."/>
            <person name="Blaudez D."/>
            <person name="Boerjan W."/>
            <person name="Brun A."/>
            <person name="Brunner A."/>
            <person name="Busov V."/>
            <person name="Campbell M."/>
            <person name="Carlson J."/>
            <person name="Chalot M."/>
            <person name="Chapman J."/>
            <person name="Chen G.L."/>
            <person name="Cooper D."/>
            <person name="Coutinho P.M."/>
            <person name="Couturier J."/>
            <person name="Covert S."/>
            <person name="Cronk Q."/>
            <person name="Cunningham R."/>
            <person name="Davis J."/>
            <person name="Degroeve S."/>
            <person name="Dejardin A."/>
            <person name="Depamphilis C."/>
            <person name="Detter J."/>
            <person name="Dirks B."/>
            <person name="Dubchak I."/>
            <person name="Duplessis S."/>
            <person name="Ehlting J."/>
            <person name="Ellis B."/>
            <person name="Gendler K."/>
            <person name="Goodstein D."/>
            <person name="Gribskov M."/>
            <person name="Grimwood J."/>
            <person name="Groover A."/>
            <person name="Gunter L."/>
            <person name="Hamberger B."/>
            <person name="Heinze B."/>
            <person name="Helariutta Y."/>
            <person name="Henrissat B."/>
            <person name="Holligan D."/>
            <person name="Holt R."/>
            <person name="Huang W."/>
            <person name="Islam-Faridi N."/>
            <person name="Jones S."/>
            <person name="Jones-Rhoades M."/>
            <person name="Jorgensen R."/>
            <person name="Joshi C."/>
            <person name="Kangasjarvi J."/>
            <person name="Karlsson J."/>
            <person name="Kelleher C."/>
            <person name="Kirkpatrick R."/>
            <person name="Kirst M."/>
            <person name="Kohler A."/>
            <person name="Kalluri U."/>
            <person name="Larimer F."/>
            <person name="Leebens-Mack J."/>
            <person name="Leple J.C."/>
            <person name="Locascio P."/>
            <person name="Lou Y."/>
            <person name="Lucas S."/>
            <person name="Martin F."/>
            <person name="Montanini B."/>
            <person name="Napoli C."/>
            <person name="Nelson D.R."/>
            <person name="Nelson C."/>
            <person name="Nieminen K."/>
            <person name="Nilsson O."/>
            <person name="Pereda V."/>
            <person name="Peter G."/>
            <person name="Philippe R."/>
            <person name="Pilate G."/>
            <person name="Poliakov A."/>
            <person name="Razumovskaya J."/>
            <person name="Richardson P."/>
            <person name="Rinaldi C."/>
            <person name="Ritland K."/>
            <person name="Rouze P."/>
            <person name="Ryaboy D."/>
            <person name="Schmutz J."/>
            <person name="Schrader J."/>
            <person name="Segerman B."/>
            <person name="Shin H."/>
            <person name="Siddiqui A."/>
            <person name="Sterky F."/>
            <person name="Terry A."/>
            <person name="Tsai C.J."/>
            <person name="Uberbacher E."/>
            <person name="Unneberg P."/>
            <person name="Vahala J."/>
            <person name="Wall K."/>
            <person name="Wessler S."/>
            <person name="Yang G."/>
            <person name="Yin T."/>
            <person name="Douglas C."/>
            <person name="Marra M."/>
            <person name="Sandberg G."/>
            <person name="Van de Peer Y."/>
            <person name="Rokhsar D."/>
        </authorList>
    </citation>
    <scope>NUCLEOTIDE SEQUENCE [LARGE SCALE GENOMIC DNA]</scope>
    <source>
        <strain evidence="6">cv. Nisqually</strain>
    </source>
</reference>
<protein>
    <recommendedName>
        <fullName evidence="4">SHSP domain-containing protein</fullName>
    </recommendedName>
</protein>
<dbReference type="STRING" id="3694.A0A3N7F222"/>
<feature type="domain" description="SHSP" evidence="4">
    <location>
        <begin position="41"/>
        <end position="153"/>
    </location>
</feature>
<dbReference type="CDD" id="cd06472">
    <property type="entry name" value="ACD_ScHsp26_like"/>
    <property type="match status" value="1"/>
</dbReference>
<gene>
    <name evidence="5" type="ORF">POPTR_006G093400</name>
</gene>
<dbReference type="GO" id="GO:0042542">
    <property type="term" value="P:response to hydrogen peroxide"/>
    <property type="evidence" value="ECO:0000318"/>
    <property type="project" value="GO_Central"/>
</dbReference>
<keyword evidence="6" id="KW-1185">Reference proteome</keyword>
<dbReference type="InterPro" id="IPR002068">
    <property type="entry name" value="A-crystallin/Hsp20_dom"/>
</dbReference>
<sequence length="153" mass="17481">MSIYGEVHNPFNNFVVWDPYHRDNHFGAPFAAPRPAFSYEATVPLVSTKIHWKETPEAHMFRVDLPGLTKDEVKVELEQGNVICVIGEKIIEKEEKADHWYHLERSGGKIVRSFRLPENSKAKNMKACVENGVLTITVPKKDMNKTSRLIHVG</sequence>
<dbReference type="Gene3D" id="2.60.40.790">
    <property type="match status" value="1"/>
</dbReference>
<evidence type="ECO:0000313" key="5">
    <source>
        <dbReference type="EMBL" id="RQO91493.1"/>
    </source>
</evidence>
<dbReference type="Proteomes" id="UP000006729">
    <property type="component" value="Chromosome 6"/>
</dbReference>
<dbReference type="InterPro" id="IPR031107">
    <property type="entry name" value="Small_HSP"/>
</dbReference>
<dbReference type="PANTHER" id="PTHR11527">
    <property type="entry name" value="HEAT-SHOCK PROTEIN 20 FAMILY MEMBER"/>
    <property type="match status" value="1"/>
</dbReference>
<dbReference type="InterPro" id="IPR008978">
    <property type="entry name" value="HSP20-like_chaperone"/>
</dbReference>
<dbReference type="GO" id="GO:0051259">
    <property type="term" value="P:protein complex oligomerization"/>
    <property type="evidence" value="ECO:0000318"/>
    <property type="project" value="GO_Central"/>
</dbReference>
<dbReference type="GO" id="GO:0051082">
    <property type="term" value="F:unfolded protein binding"/>
    <property type="evidence" value="ECO:0000318"/>
    <property type="project" value="GO_Central"/>
</dbReference>
<dbReference type="PROSITE" id="PS01031">
    <property type="entry name" value="SHSP"/>
    <property type="match status" value="1"/>
</dbReference>
<dbReference type="InParanoid" id="A0A3N7F222"/>
<organism evidence="5 6">
    <name type="scientific">Populus trichocarpa</name>
    <name type="common">Western balsam poplar</name>
    <name type="synonym">Populus balsamifera subsp. trichocarpa</name>
    <dbReference type="NCBI Taxonomy" id="3694"/>
    <lineage>
        <taxon>Eukaryota</taxon>
        <taxon>Viridiplantae</taxon>
        <taxon>Streptophyta</taxon>
        <taxon>Embryophyta</taxon>
        <taxon>Tracheophyta</taxon>
        <taxon>Spermatophyta</taxon>
        <taxon>Magnoliopsida</taxon>
        <taxon>eudicotyledons</taxon>
        <taxon>Gunneridae</taxon>
        <taxon>Pentapetalae</taxon>
        <taxon>rosids</taxon>
        <taxon>fabids</taxon>
        <taxon>Malpighiales</taxon>
        <taxon>Salicaceae</taxon>
        <taxon>Saliceae</taxon>
        <taxon>Populus</taxon>
    </lineage>
</organism>
<dbReference type="Pfam" id="PF00011">
    <property type="entry name" value="HSP20"/>
    <property type="match status" value="1"/>
</dbReference>
<dbReference type="GO" id="GO:0009408">
    <property type="term" value="P:response to heat"/>
    <property type="evidence" value="ECO:0000318"/>
    <property type="project" value="GO_Central"/>
</dbReference>
<evidence type="ECO:0000259" key="4">
    <source>
        <dbReference type="PROSITE" id="PS01031"/>
    </source>
</evidence>
<dbReference type="SUPFAM" id="SSF49764">
    <property type="entry name" value="HSP20-like chaperones"/>
    <property type="match status" value="1"/>
</dbReference>
<name>A0A3N7F222_POPTR</name>
<accession>A0A3N7F222</accession>
<evidence type="ECO:0000313" key="6">
    <source>
        <dbReference type="Proteomes" id="UP000006729"/>
    </source>
</evidence>
<evidence type="ECO:0000256" key="2">
    <source>
        <dbReference type="PROSITE-ProRule" id="PRU00285"/>
    </source>
</evidence>
<evidence type="ECO:0000256" key="1">
    <source>
        <dbReference type="ARBA" id="ARBA00023016"/>
    </source>
</evidence>
<proteinExistence type="inferred from homology"/>
<dbReference type="AlphaFoldDB" id="A0A3N7F222"/>
<keyword evidence="1" id="KW-0346">Stress response</keyword>
<dbReference type="GO" id="GO:0006457">
    <property type="term" value="P:protein folding"/>
    <property type="evidence" value="ECO:0000318"/>
    <property type="project" value="GO_Central"/>
</dbReference>
<dbReference type="GO" id="GO:0009651">
    <property type="term" value="P:response to salt stress"/>
    <property type="evidence" value="ECO:0000318"/>
    <property type="project" value="GO_Central"/>
</dbReference>
<comment type="similarity">
    <text evidence="2 3">Belongs to the small heat shock protein (HSP20) family.</text>
</comment>
<dbReference type="EMBL" id="CM009295">
    <property type="protein sequence ID" value="RQO91493.1"/>
    <property type="molecule type" value="Genomic_DNA"/>
</dbReference>